<feature type="domain" description="Integrase catalytic" evidence="5">
    <location>
        <begin position="545"/>
        <end position="719"/>
    </location>
</feature>
<dbReference type="GO" id="GO:0008270">
    <property type="term" value="F:zinc ion binding"/>
    <property type="evidence" value="ECO:0007669"/>
    <property type="project" value="UniProtKB-KW"/>
</dbReference>
<dbReference type="SUPFAM" id="SSF53098">
    <property type="entry name" value="Ribonuclease H-like"/>
    <property type="match status" value="1"/>
</dbReference>
<feature type="compositionally biased region" description="Basic and acidic residues" evidence="3">
    <location>
        <begin position="299"/>
        <end position="310"/>
    </location>
</feature>
<feature type="region of interest" description="Disordered" evidence="3">
    <location>
        <begin position="826"/>
        <end position="926"/>
    </location>
</feature>
<feature type="region of interest" description="Disordered" evidence="3">
    <location>
        <begin position="247"/>
        <end position="277"/>
    </location>
</feature>
<dbReference type="InterPro" id="IPR025724">
    <property type="entry name" value="GAG-pre-integrase_dom"/>
</dbReference>
<reference evidence="6 7" key="1">
    <citation type="submission" date="2024-04" db="EMBL/GenBank/DDBJ databases">
        <authorList>
            <person name="Fracassetti M."/>
        </authorList>
    </citation>
    <scope>NUCLEOTIDE SEQUENCE [LARGE SCALE GENOMIC DNA]</scope>
</reference>
<dbReference type="CDD" id="cd09272">
    <property type="entry name" value="RNase_HI_RT_Ty1"/>
    <property type="match status" value="1"/>
</dbReference>
<dbReference type="Pfam" id="PF07727">
    <property type="entry name" value="RVT_2"/>
    <property type="match status" value="1"/>
</dbReference>
<dbReference type="PROSITE" id="PS50158">
    <property type="entry name" value="ZF_CCHC"/>
    <property type="match status" value="1"/>
</dbReference>
<sequence>MVNTDETKKSEFLGSSGSSEKGSVNGGIDQSSFYYLHPSDSNSQLQVGDPLTPTNYAEWVVDVTDALIVKNKFSFVDGTLPKPKEDPELQAWTRCDAHVKGWLRMAMTKEVRSSVRYAKSAREIWVDLKERFGHGTLTRGYELRRLISALWQEKLSVSSFYTQLRTFWEEANSISPSEICTCGLCQCGLERRIRAKEETARLFDFLMGLDESFGIVRSQILSMKPPPTLEEAYNIVANDEHQRLLAQRRKPTPEAAAFATQNEGERTRNDGERPRTKCTHCGKTGHLKETCFELIGWPSRDKNGQRERQDKRRRRPNEAQPRAAKTEVESSPIPGFTMEQLDQLKKLLIPSKSAEDPSAHMAGMFLDGSEWIIDSGCNEHITRDASVLNGESIDQDCHPVRIPNGDSIPVKRIGSVELTSGLKLKRVLYVPEFKCNLLSVSRLTQENNVALIFLRDMCIIQDLHSRSVIGRGILRDGLYYLKILSSQEQFAFTADGKRSVSEDVWHNRLGHPSSSQFAQLSRLFSSVPSSVKGPCHSCFRAKQTRIPFPTSSIKTSDCFELIHVDIWGGYQVASLSGAHYFLTVVDDFSRGVWVYLLKFKSEVARYLLMFCEMVATQYNKRVKRIQADNGLEFKTAELREFYEKSGIILQTSCTDTPQQNGVVERKHRHILEVARALRFQAGLPIRFWGECILTATYLINRLPTTATGKTPFEILFGKTALYDQLRVFGCLVYAKDNHGSLHKFADRGRAGVFLGYAATQKGYKIYDLMSKRIIMSRDVVFHERYFPFQAQDPREFHWIDPDVFDEVSVREVQPPIPVAIEELPSAPSHVHGHAPIPPNVSADKFPSPLSAELSNSNGSLSKSNERQNGPLLAELSKRNERQHGHDLRRSPIPFNLTEQEPSPPVHQSPLPSTSSPPKEAPLGRGLRQRWPSKRLAIYDTCVNLVSNVKYPISNHVSYARATPRYRAFLAALTRTTEPRFFHEAVRYAYWREAMKAEIRALEANRTWSLVYAPPNVHLIDSRWVFRIKYRPDGTIERFKARLVAKGYTQVEGLDYHETFAPVAKLVTVRCLLAVAVSRGWFIHQLDVNNAFLHGDLQEEVYMKVPPGFAEPGDTRVCRLHKSIYGLKQASRNWYQKFTAALCELGFRSSPADHSLFVFRRGEIFVVALIYVDDVILAGTDMNFINHVKKFLDHRFSIKDLGPLRYFLGLEVARSPQGLVVSQRKYVLDILEEAGVLGSRPSTFPVEQNHQLTKPSSEILVDGSAYRRLVGRLLYLTVSRPDITYGVNILSRFVHAPTQAHMDAAMRILRYLKLSPGQGLYFPAANDLHLHAYCDADWGGCQSTRRSTSGFCIFLGTTPISWRTKQQKVVARSSAEAEYRAMASTVSEIVWLRWLLSELGVTQSCATPLRCDNQAALHIASNPVFHERTKHVEMDCYFVRERVTSGVISPVKVSSELQIADLFTKGLGSDRFRFLLSKLNVRDLHRPACGGVLDQTQSSRPKPERPMTAPSASCVSSCSCPSSTRTRLMDSVSSTRHIYWCKAERSCIVNSDQ</sequence>
<feature type="region of interest" description="Disordered" evidence="3">
    <location>
        <begin position="1"/>
        <end position="24"/>
    </location>
</feature>
<feature type="compositionally biased region" description="Basic and acidic residues" evidence="3">
    <location>
        <begin position="263"/>
        <end position="275"/>
    </location>
</feature>
<keyword evidence="2" id="KW-0863">Zinc-finger</keyword>
<evidence type="ECO:0000313" key="7">
    <source>
        <dbReference type="Proteomes" id="UP001497516"/>
    </source>
</evidence>
<name>A0AAV2DI57_9ROSI</name>
<feature type="compositionally biased region" description="Low complexity" evidence="3">
    <location>
        <begin position="853"/>
        <end position="862"/>
    </location>
</feature>
<dbReference type="InterPro" id="IPR029472">
    <property type="entry name" value="Copia-like_N"/>
</dbReference>
<keyword evidence="7" id="KW-1185">Reference proteome</keyword>
<feature type="compositionally biased region" description="Basic and acidic residues" evidence="3">
    <location>
        <begin position="1"/>
        <end position="11"/>
    </location>
</feature>
<keyword evidence="1" id="KW-0064">Aspartyl protease</keyword>
<dbReference type="Pfam" id="PF22936">
    <property type="entry name" value="Pol_BBD"/>
    <property type="match status" value="1"/>
</dbReference>
<keyword evidence="1" id="KW-0645">Protease</keyword>
<dbReference type="Proteomes" id="UP001497516">
    <property type="component" value="Chromosome 2"/>
</dbReference>
<feature type="region of interest" description="Disordered" evidence="3">
    <location>
        <begin position="1491"/>
        <end position="1512"/>
    </location>
</feature>
<evidence type="ECO:0000259" key="4">
    <source>
        <dbReference type="PROSITE" id="PS50158"/>
    </source>
</evidence>
<dbReference type="InterPro" id="IPR036397">
    <property type="entry name" value="RNaseH_sf"/>
</dbReference>
<dbReference type="PANTHER" id="PTHR11439:SF498">
    <property type="entry name" value="DNAK FAMILY PROTEIN"/>
    <property type="match status" value="1"/>
</dbReference>
<evidence type="ECO:0000256" key="3">
    <source>
        <dbReference type="SAM" id="MobiDB-lite"/>
    </source>
</evidence>
<dbReference type="InterPro" id="IPR054722">
    <property type="entry name" value="PolX-like_BBD"/>
</dbReference>
<feature type="compositionally biased region" description="Polar residues" evidence="3">
    <location>
        <begin position="13"/>
        <end position="24"/>
    </location>
</feature>
<dbReference type="SUPFAM" id="SSF57756">
    <property type="entry name" value="Retrovirus zinc finger-like domains"/>
    <property type="match status" value="1"/>
</dbReference>
<dbReference type="GO" id="GO:0015074">
    <property type="term" value="P:DNA integration"/>
    <property type="evidence" value="ECO:0007669"/>
    <property type="project" value="InterPro"/>
</dbReference>
<keyword evidence="1" id="KW-0378">Hydrolase</keyword>
<dbReference type="Pfam" id="PF25597">
    <property type="entry name" value="SH3_retrovirus"/>
    <property type="match status" value="1"/>
</dbReference>
<evidence type="ECO:0000256" key="2">
    <source>
        <dbReference type="PROSITE-ProRule" id="PRU00047"/>
    </source>
</evidence>
<feature type="region of interest" description="Disordered" evidence="3">
    <location>
        <begin position="298"/>
        <end position="330"/>
    </location>
</feature>
<keyword evidence="2" id="KW-0479">Metal-binding</keyword>
<dbReference type="EMBL" id="OZ034815">
    <property type="protein sequence ID" value="CAL1372799.1"/>
    <property type="molecule type" value="Genomic_DNA"/>
</dbReference>
<dbReference type="Pfam" id="PF13976">
    <property type="entry name" value="gag_pre-integrs"/>
    <property type="match status" value="1"/>
</dbReference>
<dbReference type="InterPro" id="IPR012337">
    <property type="entry name" value="RNaseH-like_sf"/>
</dbReference>
<organism evidence="6 7">
    <name type="scientific">Linum trigynum</name>
    <dbReference type="NCBI Taxonomy" id="586398"/>
    <lineage>
        <taxon>Eukaryota</taxon>
        <taxon>Viridiplantae</taxon>
        <taxon>Streptophyta</taxon>
        <taxon>Embryophyta</taxon>
        <taxon>Tracheophyta</taxon>
        <taxon>Spermatophyta</taxon>
        <taxon>Magnoliopsida</taxon>
        <taxon>eudicotyledons</taxon>
        <taxon>Gunneridae</taxon>
        <taxon>Pentapetalae</taxon>
        <taxon>rosids</taxon>
        <taxon>fabids</taxon>
        <taxon>Malpighiales</taxon>
        <taxon>Linaceae</taxon>
        <taxon>Linum</taxon>
    </lineage>
</organism>
<dbReference type="PROSITE" id="PS50994">
    <property type="entry name" value="INTEGRASE"/>
    <property type="match status" value="1"/>
</dbReference>
<dbReference type="InterPro" id="IPR036875">
    <property type="entry name" value="Znf_CCHC_sf"/>
</dbReference>
<proteinExistence type="predicted"/>
<dbReference type="InterPro" id="IPR043502">
    <property type="entry name" value="DNA/RNA_pol_sf"/>
</dbReference>
<dbReference type="InterPro" id="IPR013103">
    <property type="entry name" value="RVT_2"/>
</dbReference>
<gene>
    <name evidence="6" type="ORF">LTRI10_LOCUS14772</name>
</gene>
<dbReference type="Gene3D" id="3.30.420.10">
    <property type="entry name" value="Ribonuclease H-like superfamily/Ribonuclease H"/>
    <property type="match status" value="1"/>
</dbReference>
<evidence type="ECO:0000256" key="1">
    <source>
        <dbReference type="ARBA" id="ARBA00022750"/>
    </source>
</evidence>
<dbReference type="GO" id="GO:0004190">
    <property type="term" value="F:aspartic-type endopeptidase activity"/>
    <property type="evidence" value="ECO:0007669"/>
    <property type="project" value="UniProtKB-KW"/>
</dbReference>
<feature type="domain" description="CCHC-type" evidence="4">
    <location>
        <begin position="277"/>
        <end position="291"/>
    </location>
</feature>
<dbReference type="SUPFAM" id="SSF56672">
    <property type="entry name" value="DNA/RNA polymerases"/>
    <property type="match status" value="1"/>
</dbReference>
<accession>A0AAV2DI57</accession>
<dbReference type="InterPro" id="IPR001584">
    <property type="entry name" value="Integrase_cat-core"/>
</dbReference>
<feature type="compositionally biased region" description="Basic and acidic residues" evidence="3">
    <location>
        <begin position="875"/>
        <end position="889"/>
    </location>
</feature>
<dbReference type="GO" id="GO:0003676">
    <property type="term" value="F:nucleic acid binding"/>
    <property type="evidence" value="ECO:0007669"/>
    <property type="project" value="InterPro"/>
</dbReference>
<dbReference type="InterPro" id="IPR057670">
    <property type="entry name" value="SH3_retrovirus"/>
</dbReference>
<protein>
    <submittedName>
        <fullName evidence="6">Uncharacterized protein</fullName>
    </submittedName>
</protein>
<keyword evidence="2" id="KW-0862">Zinc</keyword>
<evidence type="ECO:0000259" key="5">
    <source>
        <dbReference type="PROSITE" id="PS50994"/>
    </source>
</evidence>
<dbReference type="PANTHER" id="PTHR11439">
    <property type="entry name" value="GAG-POL-RELATED RETROTRANSPOSON"/>
    <property type="match status" value="1"/>
</dbReference>
<dbReference type="Pfam" id="PF14244">
    <property type="entry name" value="Retrotran_gag_3"/>
    <property type="match status" value="1"/>
</dbReference>
<dbReference type="InterPro" id="IPR001878">
    <property type="entry name" value="Znf_CCHC"/>
</dbReference>
<evidence type="ECO:0000313" key="6">
    <source>
        <dbReference type="EMBL" id="CAL1372799.1"/>
    </source>
</evidence>